<gene>
    <name evidence="13" type="ORF">V6N12_025997</name>
</gene>
<keyword evidence="9" id="KW-0249">Electron transport</keyword>
<dbReference type="Pfam" id="PF02271">
    <property type="entry name" value="UCR_14kD"/>
    <property type="match status" value="1"/>
</dbReference>
<dbReference type="EC" id="2.3.2.27" evidence="4"/>
<dbReference type="PANTHER" id="PTHR45647:SF25">
    <property type="entry name" value="ADENINE NUCLEOTIDE ALPHA HYDROLASES-LIKE SUPERFAMILY PROTEIN"/>
    <property type="match status" value="1"/>
</dbReference>
<evidence type="ECO:0000256" key="3">
    <source>
        <dbReference type="ARBA" id="ARBA00008554"/>
    </source>
</evidence>
<sequence length="469" mass="52961">MSNSTRGGNRERERLVAVAVDKDKYSLQALHWAVDNFLTRGQTLRLVHVLQKPINPVNPDDGGGGGADRQADNQNMDFFLSLRSLCARKQIQCEADVLEDTDVAKALIGYVNQFEIDTLFVGAVPKTGISRLFKGTDIPSTVLKLAPDFCNVYIISKRKVAAVRSATRSVPTRAQSLNDLANSDTENDGLFDDDVSLDINSSSAGTLTSSISLGHSLRSPIVLDPCRLSSVGPPPGGAIIPSIPSGRRRHSKAKTLTDYSFLLDESSSSSAESSKNDEDNDETRRLRIELKHTMDMYHAACKEALTAKRQVIELQEWKRKQERRMRQPSPSLTTVDETTRRVVEKEVQKRVALSLLDPKKSWLASLHMKTLTNRLRKYGLRYDDLYDPYYDLDIKEALNRLPREIVDARNQRLKRAIDLSMKHEYLPEDLQKMQTPFRSYLQEMLALVKKEKEEREALGALPFYQRTIP</sequence>
<comment type="caution">
    <text evidence="13">The sequence shown here is derived from an EMBL/GenBank/DDBJ whole genome shotgun (WGS) entry which is preliminary data.</text>
</comment>
<evidence type="ECO:0000259" key="12">
    <source>
        <dbReference type="Pfam" id="PF00582"/>
    </source>
</evidence>
<comment type="similarity">
    <text evidence="3">Belongs to the UQCRB/QCR7 family.</text>
</comment>
<dbReference type="Gene3D" id="3.40.50.620">
    <property type="entry name" value="HUPs"/>
    <property type="match status" value="1"/>
</dbReference>
<evidence type="ECO:0000256" key="5">
    <source>
        <dbReference type="ARBA" id="ARBA00022448"/>
    </source>
</evidence>
<evidence type="ECO:0000256" key="9">
    <source>
        <dbReference type="ARBA" id="ARBA00022982"/>
    </source>
</evidence>
<dbReference type="SUPFAM" id="SSF52402">
    <property type="entry name" value="Adenine nucleotide alpha hydrolases-like"/>
    <property type="match status" value="1"/>
</dbReference>
<keyword evidence="6" id="KW-0679">Respiratory chain</keyword>
<evidence type="ECO:0000256" key="4">
    <source>
        <dbReference type="ARBA" id="ARBA00012483"/>
    </source>
</evidence>
<dbReference type="CDD" id="cd01989">
    <property type="entry name" value="USP_STK_Ubox_N"/>
    <property type="match status" value="1"/>
</dbReference>
<evidence type="ECO:0000256" key="2">
    <source>
        <dbReference type="ARBA" id="ARBA00004443"/>
    </source>
</evidence>
<keyword evidence="11" id="KW-0472">Membrane</keyword>
<protein>
    <recommendedName>
        <fullName evidence="4">RING-type E3 ubiquitin transferase</fullName>
        <ecNumber evidence="4">2.3.2.27</ecNumber>
    </recommendedName>
</protein>
<evidence type="ECO:0000313" key="13">
    <source>
        <dbReference type="EMBL" id="KAK8545152.1"/>
    </source>
</evidence>
<comment type="catalytic activity">
    <reaction evidence="1">
        <text>S-ubiquitinyl-[E2 ubiquitin-conjugating enzyme]-L-cysteine + [acceptor protein]-L-lysine = [E2 ubiquitin-conjugating enzyme]-L-cysteine + N(6)-ubiquitinyl-[acceptor protein]-L-lysine.</text>
        <dbReference type="EC" id="2.3.2.27"/>
    </reaction>
</comment>
<keyword evidence="7" id="KW-0833">Ubl conjugation pathway</keyword>
<dbReference type="InterPro" id="IPR014729">
    <property type="entry name" value="Rossmann-like_a/b/a_fold"/>
</dbReference>
<keyword evidence="10" id="KW-0496">Mitochondrion</keyword>
<evidence type="ECO:0000256" key="11">
    <source>
        <dbReference type="ARBA" id="ARBA00023136"/>
    </source>
</evidence>
<dbReference type="InterPro" id="IPR036544">
    <property type="entry name" value="QCR7_sf"/>
</dbReference>
<name>A0ABR2DQG7_9ROSI</name>
<dbReference type="SUPFAM" id="SSF81524">
    <property type="entry name" value="14 kDa protein of cytochrome bc1 complex (Ubiquinol-cytochrome c reductase)"/>
    <property type="match status" value="1"/>
</dbReference>
<keyword evidence="14" id="KW-1185">Reference proteome</keyword>
<keyword evidence="8" id="KW-0999">Mitochondrion inner membrane</keyword>
<feature type="domain" description="UspA" evidence="12">
    <location>
        <begin position="16"/>
        <end position="135"/>
    </location>
</feature>
<evidence type="ECO:0000256" key="1">
    <source>
        <dbReference type="ARBA" id="ARBA00000900"/>
    </source>
</evidence>
<dbReference type="InterPro" id="IPR006016">
    <property type="entry name" value="UspA"/>
</dbReference>
<dbReference type="PANTHER" id="PTHR45647">
    <property type="entry name" value="OS02G0152300 PROTEIN"/>
    <property type="match status" value="1"/>
</dbReference>
<dbReference type="Pfam" id="PF00582">
    <property type="entry name" value="Usp"/>
    <property type="match status" value="1"/>
</dbReference>
<evidence type="ECO:0000256" key="10">
    <source>
        <dbReference type="ARBA" id="ARBA00023128"/>
    </source>
</evidence>
<keyword evidence="5" id="KW-0813">Transport</keyword>
<dbReference type="Proteomes" id="UP001472677">
    <property type="component" value="Unassembled WGS sequence"/>
</dbReference>
<reference evidence="13 14" key="1">
    <citation type="journal article" date="2024" name="G3 (Bethesda)">
        <title>Genome assembly of Hibiscus sabdariffa L. provides insights into metabolisms of medicinal natural products.</title>
        <authorList>
            <person name="Kim T."/>
        </authorList>
    </citation>
    <scope>NUCLEOTIDE SEQUENCE [LARGE SCALE GENOMIC DNA]</scope>
    <source>
        <strain evidence="13">TK-2024</strain>
        <tissue evidence="13">Old leaves</tissue>
    </source>
</reference>
<proteinExistence type="inferred from homology"/>
<evidence type="ECO:0000313" key="14">
    <source>
        <dbReference type="Proteomes" id="UP001472677"/>
    </source>
</evidence>
<dbReference type="Gene3D" id="1.10.1090.10">
    <property type="entry name" value="Cytochrome b-c1 complex subunit 7"/>
    <property type="match status" value="1"/>
</dbReference>
<dbReference type="InterPro" id="IPR051348">
    <property type="entry name" value="U-box_ubiquitin_ligases"/>
</dbReference>
<accession>A0ABR2DQG7</accession>
<dbReference type="InterPro" id="IPR003197">
    <property type="entry name" value="QCR7"/>
</dbReference>
<evidence type="ECO:0000256" key="7">
    <source>
        <dbReference type="ARBA" id="ARBA00022786"/>
    </source>
</evidence>
<dbReference type="EMBL" id="JBBPBM010000023">
    <property type="protein sequence ID" value="KAK8545152.1"/>
    <property type="molecule type" value="Genomic_DNA"/>
</dbReference>
<evidence type="ECO:0000256" key="8">
    <source>
        <dbReference type="ARBA" id="ARBA00022792"/>
    </source>
</evidence>
<evidence type="ECO:0000256" key="6">
    <source>
        <dbReference type="ARBA" id="ARBA00022660"/>
    </source>
</evidence>
<comment type="subcellular location">
    <subcellularLocation>
        <location evidence="2">Mitochondrion inner membrane</location>
        <topology evidence="2">Peripheral membrane protein</topology>
        <orientation evidence="2">Matrix side</orientation>
    </subcellularLocation>
</comment>
<organism evidence="13 14">
    <name type="scientific">Hibiscus sabdariffa</name>
    <name type="common">roselle</name>
    <dbReference type="NCBI Taxonomy" id="183260"/>
    <lineage>
        <taxon>Eukaryota</taxon>
        <taxon>Viridiplantae</taxon>
        <taxon>Streptophyta</taxon>
        <taxon>Embryophyta</taxon>
        <taxon>Tracheophyta</taxon>
        <taxon>Spermatophyta</taxon>
        <taxon>Magnoliopsida</taxon>
        <taxon>eudicotyledons</taxon>
        <taxon>Gunneridae</taxon>
        <taxon>Pentapetalae</taxon>
        <taxon>rosids</taxon>
        <taxon>malvids</taxon>
        <taxon>Malvales</taxon>
        <taxon>Malvaceae</taxon>
        <taxon>Malvoideae</taxon>
        <taxon>Hibiscus</taxon>
    </lineage>
</organism>